<sequence>MATRRPPLTVTRYDFISVVGIITFKSDGFAIDPDHRQFDQLVFNLTASIVNNDDEARRERSAAVERLREPLHFVRRHLFVSRRAPASAVYM</sequence>
<evidence type="ECO:0000313" key="1">
    <source>
        <dbReference type="EMBL" id="GBP63508.1"/>
    </source>
</evidence>
<keyword evidence="2" id="KW-1185">Reference proteome</keyword>
<protein>
    <submittedName>
        <fullName evidence="1">Uncharacterized protein</fullName>
    </submittedName>
</protein>
<evidence type="ECO:0000313" key="2">
    <source>
        <dbReference type="Proteomes" id="UP000299102"/>
    </source>
</evidence>
<name>A0A4C1XJA6_EUMVA</name>
<proteinExistence type="predicted"/>
<accession>A0A4C1XJA6</accession>
<dbReference type="AlphaFoldDB" id="A0A4C1XJA6"/>
<dbReference type="Proteomes" id="UP000299102">
    <property type="component" value="Unassembled WGS sequence"/>
</dbReference>
<comment type="caution">
    <text evidence="1">The sequence shown here is derived from an EMBL/GenBank/DDBJ whole genome shotgun (WGS) entry which is preliminary data.</text>
</comment>
<organism evidence="1 2">
    <name type="scientific">Eumeta variegata</name>
    <name type="common">Bagworm moth</name>
    <name type="synonym">Eumeta japonica</name>
    <dbReference type="NCBI Taxonomy" id="151549"/>
    <lineage>
        <taxon>Eukaryota</taxon>
        <taxon>Metazoa</taxon>
        <taxon>Ecdysozoa</taxon>
        <taxon>Arthropoda</taxon>
        <taxon>Hexapoda</taxon>
        <taxon>Insecta</taxon>
        <taxon>Pterygota</taxon>
        <taxon>Neoptera</taxon>
        <taxon>Endopterygota</taxon>
        <taxon>Lepidoptera</taxon>
        <taxon>Glossata</taxon>
        <taxon>Ditrysia</taxon>
        <taxon>Tineoidea</taxon>
        <taxon>Psychidae</taxon>
        <taxon>Oiketicinae</taxon>
        <taxon>Eumeta</taxon>
    </lineage>
</organism>
<dbReference type="EMBL" id="BGZK01000870">
    <property type="protein sequence ID" value="GBP63508.1"/>
    <property type="molecule type" value="Genomic_DNA"/>
</dbReference>
<gene>
    <name evidence="1" type="ORF">EVAR_49563_1</name>
</gene>
<reference evidence="1 2" key="1">
    <citation type="journal article" date="2019" name="Commun. Biol.">
        <title>The bagworm genome reveals a unique fibroin gene that provides high tensile strength.</title>
        <authorList>
            <person name="Kono N."/>
            <person name="Nakamura H."/>
            <person name="Ohtoshi R."/>
            <person name="Tomita M."/>
            <person name="Numata K."/>
            <person name="Arakawa K."/>
        </authorList>
    </citation>
    <scope>NUCLEOTIDE SEQUENCE [LARGE SCALE GENOMIC DNA]</scope>
</reference>